<dbReference type="Proteomes" id="UP000789860">
    <property type="component" value="Unassembled WGS sequence"/>
</dbReference>
<proteinExistence type="predicted"/>
<reference evidence="1" key="1">
    <citation type="submission" date="2021-06" db="EMBL/GenBank/DDBJ databases">
        <authorList>
            <person name="Kallberg Y."/>
            <person name="Tangrot J."/>
            <person name="Rosling A."/>
        </authorList>
    </citation>
    <scope>NUCLEOTIDE SEQUENCE</scope>
    <source>
        <strain evidence="1">AU212A</strain>
    </source>
</reference>
<evidence type="ECO:0000313" key="1">
    <source>
        <dbReference type="EMBL" id="CAG8620605.1"/>
    </source>
</evidence>
<sequence length="364" mass="39917">RKRCKLGLGRSRKEIRKAKTEREPHCSQVSVHVSGDAEADFPGRAEVDDTHGKTEEGCPTMHCWCEKVLVGPGPWLGLGRRHACGKKEKKEGERGDSIEAFKLSCSIEADGRSQEWRAVTCFAQETTVLATSLRLRARATQTPDTTQASKVHIDTIHPHTPISLRLTPPSPTNNMAPLRRPAIRRRPRIPSPHNLPLGPTLHPHILHIAPKQPDSPPRHAARNRPRARARAKPPAGNRRQLQRNRRRPEARFGLGGPGPQPEVHAGQAQPGVPRELDREGEAASASAQAAGRFPGDADHRARVGDPQHRAVGRRAERAVQRRGAYGARAGPDARYHFGQCDADARRHEECGPAAADGQPASEEC</sequence>
<feature type="non-terminal residue" evidence="1">
    <location>
        <position position="1"/>
    </location>
</feature>
<comment type="caution">
    <text evidence="1">The sequence shown here is derived from an EMBL/GenBank/DDBJ whole genome shotgun (WGS) entry which is preliminary data.</text>
</comment>
<protein>
    <submittedName>
        <fullName evidence="1">7941_t:CDS:1</fullName>
    </submittedName>
</protein>
<accession>A0ACA9N0N1</accession>
<evidence type="ECO:0000313" key="2">
    <source>
        <dbReference type="Proteomes" id="UP000789860"/>
    </source>
</evidence>
<gene>
    <name evidence="1" type="ORF">SCALOS_LOCUS7633</name>
</gene>
<dbReference type="EMBL" id="CAJVPM010017588">
    <property type="protein sequence ID" value="CAG8620605.1"/>
    <property type="molecule type" value="Genomic_DNA"/>
</dbReference>
<keyword evidence="2" id="KW-1185">Reference proteome</keyword>
<organism evidence="1 2">
    <name type="scientific">Scutellospora calospora</name>
    <dbReference type="NCBI Taxonomy" id="85575"/>
    <lineage>
        <taxon>Eukaryota</taxon>
        <taxon>Fungi</taxon>
        <taxon>Fungi incertae sedis</taxon>
        <taxon>Mucoromycota</taxon>
        <taxon>Glomeromycotina</taxon>
        <taxon>Glomeromycetes</taxon>
        <taxon>Diversisporales</taxon>
        <taxon>Gigasporaceae</taxon>
        <taxon>Scutellospora</taxon>
    </lineage>
</organism>
<name>A0ACA9N0N1_9GLOM</name>